<name>A0AA50Q7N3_9GAMM</name>
<dbReference type="GO" id="GO:0006777">
    <property type="term" value="P:Mo-molybdopterin cofactor biosynthetic process"/>
    <property type="evidence" value="ECO:0007669"/>
    <property type="project" value="UniProtKB-UniRule"/>
</dbReference>
<dbReference type="PIRSF" id="PIRSF015626">
    <property type="entry name" value="FdhD"/>
    <property type="match status" value="1"/>
</dbReference>
<dbReference type="Gene3D" id="3.40.140.10">
    <property type="entry name" value="Cytidine Deaminase, domain 2"/>
    <property type="match status" value="1"/>
</dbReference>
<dbReference type="EMBL" id="CP118224">
    <property type="protein sequence ID" value="WMC10735.1"/>
    <property type="molecule type" value="Genomic_DNA"/>
</dbReference>
<reference evidence="4 5" key="1">
    <citation type="submission" date="2023-02" db="EMBL/GenBank/DDBJ databases">
        <title>Complete genome sequence of a novel bacterium Oceanimonas sp. NTOU-MSR1 isolated from marine coast sediment.</title>
        <authorList>
            <person name="Yang H.-T."/>
            <person name="Chen Y.-L."/>
            <person name="Ho Y.-N."/>
        </authorList>
    </citation>
    <scope>NUCLEOTIDE SEQUENCE [LARGE SCALE GENOMIC DNA]</scope>
    <source>
        <strain evidence="4 5">NTOU-MSR1</strain>
    </source>
</reference>
<keyword evidence="1 3" id="KW-0963">Cytoplasm</keyword>
<dbReference type="HAMAP" id="MF_00187">
    <property type="entry name" value="FdhD"/>
    <property type="match status" value="1"/>
</dbReference>
<evidence type="ECO:0000313" key="4">
    <source>
        <dbReference type="EMBL" id="WMC10735.1"/>
    </source>
</evidence>
<evidence type="ECO:0000256" key="2">
    <source>
        <dbReference type="ARBA" id="ARBA00023150"/>
    </source>
</evidence>
<evidence type="ECO:0000256" key="3">
    <source>
        <dbReference type="HAMAP-Rule" id="MF_00187"/>
    </source>
</evidence>
<dbReference type="SUPFAM" id="SSF53927">
    <property type="entry name" value="Cytidine deaminase-like"/>
    <property type="match status" value="1"/>
</dbReference>
<comment type="function">
    <text evidence="3">Required for formate dehydrogenase (FDH) activity. Acts as a sulfur carrier protein that transfers sulfur from IscS to the molybdenum cofactor prior to its insertion into FDH.</text>
</comment>
<dbReference type="Pfam" id="PF02634">
    <property type="entry name" value="FdhD-NarQ"/>
    <property type="match status" value="1"/>
</dbReference>
<dbReference type="PANTHER" id="PTHR30592">
    <property type="entry name" value="FORMATE DEHYDROGENASE"/>
    <property type="match status" value="1"/>
</dbReference>
<organism evidence="4 5">
    <name type="scientific">Oceanimonas pelagia</name>
    <dbReference type="NCBI Taxonomy" id="3028314"/>
    <lineage>
        <taxon>Bacteria</taxon>
        <taxon>Pseudomonadati</taxon>
        <taxon>Pseudomonadota</taxon>
        <taxon>Gammaproteobacteria</taxon>
        <taxon>Aeromonadales</taxon>
        <taxon>Aeromonadaceae</taxon>
        <taxon>Oceanimonas</taxon>
    </lineage>
</organism>
<dbReference type="GO" id="GO:0097163">
    <property type="term" value="F:sulfur carrier activity"/>
    <property type="evidence" value="ECO:0007669"/>
    <property type="project" value="UniProtKB-UniRule"/>
</dbReference>
<protein>
    <recommendedName>
        <fullName evidence="3">Sulfur carrier protein FdhD</fullName>
    </recommendedName>
</protein>
<comment type="caution">
    <text evidence="3">Lacks conserved residue(s) required for the propagation of feature annotation.</text>
</comment>
<dbReference type="InterPro" id="IPR003786">
    <property type="entry name" value="FdhD"/>
</dbReference>
<gene>
    <name evidence="3 4" type="primary">fdhD</name>
    <name evidence="4" type="ORF">PU634_16960</name>
</gene>
<dbReference type="GO" id="GO:0005737">
    <property type="term" value="C:cytoplasm"/>
    <property type="evidence" value="ECO:0007669"/>
    <property type="project" value="UniProtKB-SubCell"/>
</dbReference>
<keyword evidence="2 3" id="KW-0501">Molybdenum cofactor biosynthesis</keyword>
<dbReference type="GO" id="GO:0016783">
    <property type="term" value="F:sulfurtransferase activity"/>
    <property type="evidence" value="ECO:0007669"/>
    <property type="project" value="InterPro"/>
</dbReference>
<evidence type="ECO:0000313" key="5">
    <source>
        <dbReference type="Proteomes" id="UP001223802"/>
    </source>
</evidence>
<keyword evidence="5" id="KW-1185">Reference proteome</keyword>
<comment type="similarity">
    <text evidence="3">Belongs to the FdhD family.</text>
</comment>
<dbReference type="RefSeq" id="WP_306762012.1">
    <property type="nucleotide sequence ID" value="NZ_CP118224.1"/>
</dbReference>
<dbReference type="Proteomes" id="UP001223802">
    <property type="component" value="Chromosome"/>
</dbReference>
<feature type="active site" description="Cysteine persulfide intermediate" evidence="3">
    <location>
        <position position="107"/>
    </location>
</feature>
<proteinExistence type="inferred from homology"/>
<dbReference type="Gene3D" id="3.10.20.10">
    <property type="match status" value="1"/>
</dbReference>
<sequence length="271" mass="29602">MPDPDTLPDYQFVATPQGDRHALASEVPLAVVLNGVSHAVMMVSPNQLEAFITGFLLSEGIILHHREIHDLEFECAGDALEARVTLANGSHYRWREHRRSLAGRTGCGLCGIESLEQALPALPALPGQPLPALAAVEALRRQLSDWQPLGQACGALHAAFYADAEGRIQHSCEDVGRHNALDKLLGWHHRHALATPGMVLITSRCSVELVQKMVRAGLPTLITLAAPTTLAVRQARRLGLNLLHLPRQQGPRVYSVSLHTECDHEQEDQSL</sequence>
<comment type="subcellular location">
    <subcellularLocation>
        <location evidence="3">Cytoplasm</location>
    </subcellularLocation>
</comment>
<dbReference type="NCBIfam" id="TIGR00129">
    <property type="entry name" value="fdhD_narQ"/>
    <property type="match status" value="1"/>
</dbReference>
<dbReference type="KEGG" id="ope:PU634_16960"/>
<accession>A0AA50Q7N3</accession>
<dbReference type="AlphaFoldDB" id="A0AA50Q7N3"/>
<evidence type="ECO:0000256" key="1">
    <source>
        <dbReference type="ARBA" id="ARBA00022490"/>
    </source>
</evidence>
<dbReference type="PANTHER" id="PTHR30592:SF1">
    <property type="entry name" value="SULFUR CARRIER PROTEIN FDHD"/>
    <property type="match status" value="1"/>
</dbReference>
<dbReference type="InterPro" id="IPR016193">
    <property type="entry name" value="Cytidine_deaminase-like"/>
</dbReference>